<sequence>MGAPPSRFLLLMGICGGLLVALPTAYYLLLKRVAGQQAEVVSVSWNPSHTCSVTTYFPSLGERTPSSRFFHFFSSPAFFRVHDARGVLLRSSEWHLFQNEADDEVPKWVGDGQVVYPITKGYEGWTLPECAGR</sequence>
<name>A0A1L9BKH4_9BACT</name>
<evidence type="ECO:0000256" key="1">
    <source>
        <dbReference type="SAM" id="Phobius"/>
    </source>
</evidence>
<keyword evidence="3" id="KW-1185">Reference proteome</keyword>
<keyword evidence="1" id="KW-0812">Transmembrane</keyword>
<evidence type="ECO:0000313" key="3">
    <source>
        <dbReference type="Proteomes" id="UP000182229"/>
    </source>
</evidence>
<accession>A0A1L9BKH4</accession>
<dbReference type="Proteomes" id="UP000182229">
    <property type="component" value="Unassembled WGS sequence"/>
</dbReference>
<feature type="transmembrane region" description="Helical" evidence="1">
    <location>
        <begin position="6"/>
        <end position="29"/>
    </location>
</feature>
<dbReference type="AlphaFoldDB" id="A0A1L9BKH4"/>
<dbReference type="STRING" id="83449.BON30_05865"/>
<dbReference type="EMBL" id="MPIN01000001">
    <property type="protein sequence ID" value="OJH42705.1"/>
    <property type="molecule type" value="Genomic_DNA"/>
</dbReference>
<proteinExistence type="predicted"/>
<organism evidence="2 3">
    <name type="scientific">Cystobacter ferrugineus</name>
    <dbReference type="NCBI Taxonomy" id="83449"/>
    <lineage>
        <taxon>Bacteria</taxon>
        <taxon>Pseudomonadati</taxon>
        <taxon>Myxococcota</taxon>
        <taxon>Myxococcia</taxon>
        <taxon>Myxococcales</taxon>
        <taxon>Cystobacterineae</taxon>
        <taxon>Archangiaceae</taxon>
        <taxon>Cystobacter</taxon>
    </lineage>
</organism>
<comment type="caution">
    <text evidence="2">The sequence shown here is derived from an EMBL/GenBank/DDBJ whole genome shotgun (WGS) entry which is preliminary data.</text>
</comment>
<keyword evidence="1" id="KW-1133">Transmembrane helix</keyword>
<protein>
    <submittedName>
        <fullName evidence="2">Uncharacterized protein</fullName>
    </submittedName>
</protein>
<gene>
    <name evidence="2" type="ORF">BON30_05865</name>
</gene>
<dbReference type="OrthoDB" id="8703487at2"/>
<reference evidence="2 3" key="2">
    <citation type="submission" date="2016-12" db="EMBL/GenBank/DDBJ databases">
        <title>Draft Genome Sequence of Cystobacter ferrugineus Strain Cbfe23.</title>
        <authorList>
            <person name="Akbar S."/>
            <person name="Dowd S.E."/>
            <person name="Stevens D.C."/>
        </authorList>
    </citation>
    <scope>NUCLEOTIDE SEQUENCE [LARGE SCALE GENOMIC DNA]</scope>
    <source>
        <strain evidence="2 3">Cbfe23</strain>
    </source>
</reference>
<evidence type="ECO:0000313" key="2">
    <source>
        <dbReference type="EMBL" id="OJH42705.1"/>
    </source>
</evidence>
<reference evidence="3" key="1">
    <citation type="submission" date="2016-11" db="EMBL/GenBank/DDBJ databases">
        <authorList>
            <person name="Shukria A."/>
            <person name="Stevens D.C."/>
        </authorList>
    </citation>
    <scope>NUCLEOTIDE SEQUENCE [LARGE SCALE GENOMIC DNA]</scope>
    <source>
        <strain evidence="3">Cbfe23</strain>
    </source>
</reference>
<dbReference type="RefSeq" id="WP_071896801.1">
    <property type="nucleotide sequence ID" value="NZ_MPIN01000001.1"/>
</dbReference>
<keyword evidence="1" id="KW-0472">Membrane</keyword>